<dbReference type="PANTHER" id="PTHR30093:SF2">
    <property type="entry name" value="TYPE II SECRETION SYSTEM PROTEIN H"/>
    <property type="match status" value="1"/>
</dbReference>
<proteinExistence type="predicted"/>
<comment type="caution">
    <text evidence="4">The sequence shown here is derived from an EMBL/GenBank/DDBJ whole genome shotgun (WGS) entry which is preliminary data.</text>
</comment>
<dbReference type="InterPro" id="IPR011453">
    <property type="entry name" value="DUF1559"/>
</dbReference>
<feature type="domain" description="DUF1559" evidence="2">
    <location>
        <begin position="112"/>
        <end position="256"/>
    </location>
</feature>
<evidence type="ECO:0000256" key="1">
    <source>
        <dbReference type="SAM" id="Phobius"/>
    </source>
</evidence>
<organism evidence="4 5">
    <name type="scientific">Gimesia maris</name>
    <dbReference type="NCBI Taxonomy" id="122"/>
    <lineage>
        <taxon>Bacteria</taxon>
        <taxon>Pseudomonadati</taxon>
        <taxon>Planctomycetota</taxon>
        <taxon>Planctomycetia</taxon>
        <taxon>Planctomycetales</taxon>
        <taxon>Planctomycetaceae</taxon>
        <taxon>Gimesia</taxon>
    </lineage>
</organism>
<feature type="transmembrane region" description="Helical" evidence="1">
    <location>
        <begin position="81"/>
        <end position="104"/>
    </location>
</feature>
<evidence type="ECO:0000313" key="5">
    <source>
        <dbReference type="Proteomes" id="UP000263642"/>
    </source>
</evidence>
<protein>
    <submittedName>
        <fullName evidence="4">Uncharacterized protein</fullName>
    </submittedName>
</protein>
<evidence type="ECO:0000259" key="3">
    <source>
        <dbReference type="Pfam" id="PF14237"/>
    </source>
</evidence>
<evidence type="ECO:0000259" key="2">
    <source>
        <dbReference type="Pfam" id="PF07596"/>
    </source>
</evidence>
<evidence type="ECO:0000313" key="4">
    <source>
        <dbReference type="EMBL" id="HCO27505.1"/>
    </source>
</evidence>
<dbReference type="PANTHER" id="PTHR30093">
    <property type="entry name" value="GENERAL SECRETION PATHWAY PROTEIN G"/>
    <property type="match status" value="1"/>
</dbReference>
<dbReference type="Proteomes" id="UP000263642">
    <property type="component" value="Unassembled WGS sequence"/>
</dbReference>
<reference evidence="4 5" key="1">
    <citation type="journal article" date="2018" name="Nat. Biotechnol.">
        <title>A standardized bacterial taxonomy based on genome phylogeny substantially revises the tree of life.</title>
        <authorList>
            <person name="Parks D.H."/>
            <person name="Chuvochina M."/>
            <person name="Waite D.W."/>
            <person name="Rinke C."/>
            <person name="Skarshewski A."/>
            <person name="Chaumeil P.A."/>
            <person name="Hugenholtz P."/>
        </authorList>
    </citation>
    <scope>NUCLEOTIDE SEQUENCE [LARGE SCALE GENOMIC DNA]</scope>
    <source>
        <strain evidence="4">UBA9375</strain>
    </source>
</reference>
<feature type="domain" description="GYF" evidence="3">
    <location>
        <begin position="7"/>
        <end position="56"/>
    </location>
</feature>
<keyword evidence="1" id="KW-0812">Transmembrane</keyword>
<accession>A0A3D3RFB7</accession>
<name>A0A3D3RFB7_9PLAN</name>
<sequence length="323" mass="36277">MANWYIWYVTRENETAGPFTKEQIEEQVAQGQLKAADLIRKEDEESFTRASLIPGLIPELETENQPSAVTRLLKKITLKRVVITFLAGVTTAVLLVVLIPYILYQIDLSHRLGSRNNIQRFGLAIHNYNASRNIMPPGGVFTPTGDPHHGWQSFILPFLKTDLPVEEMTPVRIYNRINFDLPWNNISNTPRFKHEIAEYLVPGVGETVSPEGLALSHYVGNEYVMVETGTQTGREQMRFHDITDGIAFTIFAMETGEQFKPWGDPTNTAKPIDLIGTNKPSPFIGGNHVMLGDGRVRFISNQIDPKLLQALSTPDGGENLEDY</sequence>
<dbReference type="InterPro" id="IPR025640">
    <property type="entry name" value="GYF_2"/>
</dbReference>
<dbReference type="Pfam" id="PF07596">
    <property type="entry name" value="SBP_bac_10"/>
    <property type="match status" value="1"/>
</dbReference>
<keyword evidence="1" id="KW-0472">Membrane</keyword>
<keyword evidence="1" id="KW-1133">Transmembrane helix</keyword>
<gene>
    <name evidence="4" type="ORF">DIT97_32575</name>
</gene>
<dbReference type="Pfam" id="PF14237">
    <property type="entry name" value="GYF_2"/>
    <property type="match status" value="1"/>
</dbReference>
<dbReference type="EMBL" id="DQAY01000201">
    <property type="protein sequence ID" value="HCO27505.1"/>
    <property type="molecule type" value="Genomic_DNA"/>
</dbReference>
<dbReference type="AlphaFoldDB" id="A0A3D3RFB7"/>